<comment type="subcellular location">
    <subcellularLocation>
        <location evidence="1">Plastid</location>
        <location evidence="1">Chloroplast</location>
    </subcellularLocation>
</comment>
<feature type="transmembrane region" description="Helical" evidence="4">
    <location>
        <begin position="101"/>
        <end position="122"/>
    </location>
</feature>
<evidence type="ECO:0000256" key="1">
    <source>
        <dbReference type="ARBA" id="ARBA00004229"/>
    </source>
</evidence>
<gene>
    <name evidence="5" type="ORF">AK812_SmicGene21161</name>
</gene>
<dbReference type="OrthoDB" id="430001at2759"/>
<dbReference type="Proteomes" id="UP000186817">
    <property type="component" value="Unassembled WGS sequence"/>
</dbReference>
<dbReference type="EMBL" id="LSRX01000461">
    <property type="protein sequence ID" value="OLP96608.1"/>
    <property type="molecule type" value="Genomic_DNA"/>
</dbReference>
<organism evidence="5 6">
    <name type="scientific">Symbiodinium microadriaticum</name>
    <name type="common">Dinoflagellate</name>
    <name type="synonym">Zooxanthella microadriatica</name>
    <dbReference type="NCBI Taxonomy" id="2951"/>
    <lineage>
        <taxon>Eukaryota</taxon>
        <taxon>Sar</taxon>
        <taxon>Alveolata</taxon>
        <taxon>Dinophyceae</taxon>
        <taxon>Suessiales</taxon>
        <taxon>Symbiodiniaceae</taxon>
        <taxon>Symbiodinium</taxon>
    </lineage>
</organism>
<evidence type="ECO:0000313" key="6">
    <source>
        <dbReference type="Proteomes" id="UP000186817"/>
    </source>
</evidence>
<feature type="transmembrane region" description="Helical" evidence="4">
    <location>
        <begin position="60"/>
        <end position="80"/>
    </location>
</feature>
<evidence type="ECO:0000256" key="2">
    <source>
        <dbReference type="ARBA" id="ARBA00022528"/>
    </source>
</evidence>
<dbReference type="AlphaFoldDB" id="A0A1Q9DN64"/>
<keyword evidence="4" id="KW-1133">Transmembrane helix</keyword>
<feature type="transmembrane region" description="Helical" evidence="4">
    <location>
        <begin position="169"/>
        <end position="198"/>
    </location>
</feature>
<accession>A0A1Q9DN64</accession>
<feature type="transmembrane region" description="Helical" evidence="4">
    <location>
        <begin position="134"/>
        <end position="157"/>
    </location>
</feature>
<keyword evidence="2" id="KW-0150">Chloroplast</keyword>
<proteinExistence type="predicted"/>
<comment type="caution">
    <text evidence="5">The sequence shown here is derived from an EMBL/GenBank/DDBJ whole genome shotgun (WGS) entry which is preliminary data.</text>
</comment>
<dbReference type="Pfam" id="PF00504">
    <property type="entry name" value="Chloroa_b-bind"/>
    <property type="match status" value="1"/>
</dbReference>
<evidence type="ECO:0000256" key="4">
    <source>
        <dbReference type="SAM" id="Phobius"/>
    </source>
</evidence>
<name>A0A1Q9DN64_SYMMI</name>
<keyword evidence="4" id="KW-0812">Transmembrane</keyword>
<dbReference type="SUPFAM" id="SSF103511">
    <property type="entry name" value="Chlorophyll a-b binding protein"/>
    <property type="match status" value="1"/>
</dbReference>
<evidence type="ECO:0000256" key="3">
    <source>
        <dbReference type="ARBA" id="ARBA00022640"/>
    </source>
</evidence>
<reference evidence="5 6" key="1">
    <citation type="submission" date="2016-02" db="EMBL/GenBank/DDBJ databases">
        <title>Genome analysis of coral dinoflagellate symbionts highlights evolutionary adaptations to a symbiotic lifestyle.</title>
        <authorList>
            <person name="Aranda M."/>
            <person name="Li Y."/>
            <person name="Liew Y.J."/>
            <person name="Baumgarten S."/>
            <person name="Simakov O."/>
            <person name="Wilson M."/>
            <person name="Piel J."/>
            <person name="Ashoor H."/>
            <person name="Bougouffa S."/>
            <person name="Bajic V.B."/>
            <person name="Ryu T."/>
            <person name="Ravasi T."/>
            <person name="Bayer T."/>
            <person name="Micklem G."/>
            <person name="Kim H."/>
            <person name="Bhak J."/>
            <person name="Lajeunesse T.C."/>
            <person name="Voolstra C.R."/>
        </authorList>
    </citation>
    <scope>NUCLEOTIDE SEQUENCE [LARGE SCALE GENOMIC DNA]</scope>
    <source>
        <strain evidence="5 6">CCMP2467</strain>
    </source>
</reference>
<evidence type="ECO:0000313" key="5">
    <source>
        <dbReference type="EMBL" id="OLP96608.1"/>
    </source>
</evidence>
<dbReference type="Gene3D" id="1.10.3460.10">
    <property type="entry name" value="Chlorophyll a/b binding protein domain"/>
    <property type="match status" value="1"/>
</dbReference>
<sequence length="389" mass="43556">MVCRVVARFLLEKPLFQMGCGILLGLTVPVVARLAGNNDPNENQISHVFGQDSICVAMDFPGWVEVATIMFFFAGLLHSYAMIKVYQHCKSEWKAESSKRWLLAFVAFEILCVNCFWMVGLFSPVLDHSVGQVFAHTIPFIVFQFFFFFWVIFLMAFVPPKDVSKIRAVSWYCISLGYVVLQLLQLGMIFHTLALLAQPGVETSGPNRFKGPLATEQASLQAFEPVSLFARLTCLCLHPLRLPYQPENPKVEPEDPDAVTDFKAEFDPLGFSDLIDAIKWLRESELKHGRTLAFFRRVCMLATIGFVAEQYWQLPGFDAAPDALQAIYVAPANATGVLLFLAGYIETRITMLDMFEGDGASRADFGKRFLPQDKAAADDLALKAGDSFE</sequence>
<keyword evidence="6" id="KW-1185">Reference proteome</keyword>
<keyword evidence="4" id="KW-0472">Membrane</keyword>
<feature type="transmembrane region" description="Helical" evidence="4">
    <location>
        <begin position="15"/>
        <end position="35"/>
    </location>
</feature>
<dbReference type="GO" id="GO:0009507">
    <property type="term" value="C:chloroplast"/>
    <property type="evidence" value="ECO:0007669"/>
    <property type="project" value="UniProtKB-SubCell"/>
</dbReference>
<dbReference type="InterPro" id="IPR022796">
    <property type="entry name" value="Chloroa_b-bind"/>
</dbReference>
<feature type="transmembrane region" description="Helical" evidence="4">
    <location>
        <begin position="326"/>
        <end position="345"/>
    </location>
</feature>
<protein>
    <submittedName>
        <fullName evidence="5">Uncharacterized protein</fullName>
    </submittedName>
</protein>
<keyword evidence="3" id="KW-0934">Plastid</keyword>